<evidence type="ECO:0000313" key="2">
    <source>
        <dbReference type="EMBL" id="EDN97569.1"/>
    </source>
</evidence>
<protein>
    <submittedName>
        <fullName evidence="1">Uncharacterized protein</fullName>
    </submittedName>
</protein>
<evidence type="ECO:0000313" key="3">
    <source>
        <dbReference type="Proteomes" id="UP000001312"/>
    </source>
</evidence>
<dbReference type="GeneID" id="5485654"/>
<organism evidence="1 3">
    <name type="scientific">Sclerotinia sclerotiorum (strain ATCC 18683 / 1980 / Ss-1)</name>
    <name type="common">White mold</name>
    <name type="synonym">Whetzelinia sclerotiorum</name>
    <dbReference type="NCBI Taxonomy" id="665079"/>
    <lineage>
        <taxon>Eukaryota</taxon>
        <taxon>Fungi</taxon>
        <taxon>Dikarya</taxon>
        <taxon>Ascomycota</taxon>
        <taxon>Pezizomycotina</taxon>
        <taxon>Leotiomycetes</taxon>
        <taxon>Helotiales</taxon>
        <taxon>Sclerotiniaceae</taxon>
        <taxon>Sclerotinia</taxon>
    </lineage>
</organism>
<reference evidence="1" key="2">
    <citation type="submission" date="2007-08" db="EMBL/GenBank/DDBJ databases">
        <title>Annotation of the Sclerotinia sclerotiorum 1980 genome.</title>
        <authorList>
            <consortium name="The Broad Institute Genome Sequencing Platform"/>
            <person name="Birren B."/>
            <person name="Galagan J."/>
            <person name="Lander E."/>
            <person name="Devon K."/>
            <person name="Nusbaum C."/>
            <person name="Cuomo C."/>
            <person name="Jaffe D."/>
            <person name="Butler J."/>
            <person name="Alvarez P."/>
            <person name="Gnerre S."/>
            <person name="Grabherr M."/>
            <person name="Kleber M."/>
            <person name="Mauceli E."/>
            <person name="Brockman W."/>
            <person name="Rounsley S."/>
            <person name="Young S."/>
            <person name="LaButti K."/>
            <person name="Pushparaj V."/>
            <person name="DeCaprio D."/>
            <person name="Crawford M."/>
            <person name="Koehrsen M."/>
            <person name="Engels R."/>
            <person name="Montgomery P."/>
            <person name="Pearson M."/>
            <person name="Howarth C."/>
            <person name="Yandava C."/>
            <person name="Kodira C."/>
            <person name="Zeng Q."/>
            <person name="Alvarado L."/>
            <person name="O'Leary S."/>
            <person name="Dickman M.B."/>
            <person name="Kohn L."/>
            <person name="Rollins J."/>
        </authorList>
    </citation>
    <scope>NUCLEOTIDE SEQUENCE</scope>
    <source>
        <strain evidence="1">1980</strain>
    </source>
</reference>
<reference evidence="3" key="3">
    <citation type="journal article" date="2011" name="PLoS Genet.">
        <title>Genomic analysis of the necrotrophic fungal pathogens Sclerotinia sclerotiorum and Botrytis cinerea.</title>
        <authorList>
            <person name="Amselem J."/>
            <person name="Cuomo C.A."/>
            <person name="van Kan J.A."/>
            <person name="Viaud M."/>
            <person name="Benito E.P."/>
            <person name="Couloux A."/>
            <person name="Coutinho P.M."/>
            <person name="de Vries R.P."/>
            <person name="Dyer P.S."/>
            <person name="Fillinger S."/>
            <person name="Fournier E."/>
            <person name="Gout L."/>
            <person name="Hahn M."/>
            <person name="Kohn L."/>
            <person name="Lapalu N."/>
            <person name="Plummer K.M."/>
            <person name="Pradier J.M."/>
            <person name="Quevillon E."/>
            <person name="Sharon A."/>
            <person name="Simon A."/>
            <person name="ten Have A."/>
            <person name="Tudzynski B."/>
            <person name="Tudzynski P."/>
            <person name="Wincker P."/>
            <person name="Andrew M."/>
            <person name="Anthouard V."/>
            <person name="Beever R.E."/>
            <person name="Beffa R."/>
            <person name="Benoit I."/>
            <person name="Bouzid O."/>
            <person name="Brault B."/>
            <person name="Chen Z."/>
            <person name="Choquer M."/>
            <person name="Collemare J."/>
            <person name="Cotton P."/>
            <person name="Danchin E.G."/>
            <person name="Da Silva C."/>
            <person name="Gautier A."/>
            <person name="Giraud C."/>
            <person name="Giraud T."/>
            <person name="Gonzalez C."/>
            <person name="Grossetete S."/>
            <person name="Guldener U."/>
            <person name="Henrissat B."/>
            <person name="Howlett B.J."/>
            <person name="Kodira C."/>
            <person name="Kretschmer M."/>
            <person name="Lappartient A."/>
            <person name="Leroch M."/>
            <person name="Levis C."/>
            <person name="Mauceli E."/>
            <person name="Neuveglise C."/>
            <person name="Oeser B."/>
            <person name="Pearson M."/>
            <person name="Poulain J."/>
            <person name="Poussereau N."/>
            <person name="Quesneville H."/>
            <person name="Rascle C."/>
            <person name="Schumacher J."/>
            <person name="Segurens B."/>
            <person name="Sexton A."/>
            <person name="Silva E."/>
            <person name="Sirven C."/>
            <person name="Soanes D.M."/>
            <person name="Talbot N.J."/>
            <person name="Templeton M."/>
            <person name="Yandava C."/>
            <person name="Yarden O."/>
            <person name="Zeng Q."/>
            <person name="Rollins J.A."/>
            <person name="Lebrun M.H."/>
            <person name="Dickman M."/>
        </authorList>
    </citation>
    <scope>NUCLEOTIDE SEQUENCE [LARGE SCALE GENOMIC DNA]</scope>
    <source>
        <strain evidence="3">ATCC 18683 / 1980 / Ss-1</strain>
    </source>
</reference>
<evidence type="ECO:0000313" key="1">
    <source>
        <dbReference type="EMBL" id="EDN93490.1"/>
    </source>
</evidence>
<dbReference type="KEGG" id="ssl:SS1G_12421"/>
<dbReference type="RefSeq" id="XP_001586436.1">
    <property type="nucleotide sequence ID" value="XM_001586386.1"/>
</dbReference>
<dbReference type="GeneID" id="5482569"/>
<dbReference type="EMBL" id="CH476633">
    <property type="protein sequence ID" value="EDN93490.1"/>
    <property type="molecule type" value="Genomic_DNA"/>
</dbReference>
<proteinExistence type="predicted"/>
<dbReference type="Proteomes" id="UP000001312">
    <property type="component" value="Unassembled WGS sequence"/>
</dbReference>
<gene>
    <name evidence="1" type="ORF">SS1G_09357</name>
    <name evidence="2" type="ORF">SS1G_12421</name>
</gene>
<name>A7EVJ8_SCLS1</name>
<dbReference type="AlphaFoldDB" id="A7EVJ8"/>
<keyword evidence="3" id="KW-1185">Reference proteome</keyword>
<dbReference type="KEGG" id="ssl:SS1G_09357"/>
<dbReference type="HOGENOM" id="CLU_3399639_0_0_1"/>
<dbReference type="RefSeq" id="XP_001589635.1">
    <property type="nucleotide sequence ID" value="XM_001589585.1"/>
</dbReference>
<accession>A7EVJ8</accession>
<dbReference type="EMBL" id="CH476641">
    <property type="protein sequence ID" value="EDN97569.1"/>
    <property type="molecule type" value="Genomic_DNA"/>
</dbReference>
<sequence length="31" mass="3343">MHCTNATLLAALHLIPIEEARGGLVLQARVM</sequence>
<reference evidence="1" key="1">
    <citation type="submission" date="2005-06" db="EMBL/GenBank/DDBJ databases">
        <authorList>
            <consortium name="The Genome Sequencing Platform"/>
            <consortium name="The Genome Assembly Team"/>
            <person name="Lander E."/>
            <person name="Birren B."/>
            <person name="Cuomo C."/>
        </authorList>
    </citation>
    <scope>NUCLEOTIDE SEQUENCE</scope>
    <source>
        <strain evidence="1">1980</strain>
    </source>
</reference>
<dbReference type="InParanoid" id="A7EVJ8"/>